<gene>
    <name evidence="3" type="ORF">C3B59_01215</name>
</gene>
<dbReference type="InterPro" id="IPR027392">
    <property type="entry name" value="TF_Znf"/>
</dbReference>
<protein>
    <recommendedName>
        <fullName evidence="2">Transcription factor zinc-finger domain-containing protein</fullName>
    </recommendedName>
</protein>
<feature type="domain" description="Transcription factor zinc-finger" evidence="2">
    <location>
        <begin position="2"/>
        <end position="41"/>
    </location>
</feature>
<dbReference type="RefSeq" id="WP_103429678.1">
    <property type="nucleotide sequence ID" value="NZ_PPXF01000011.1"/>
</dbReference>
<evidence type="ECO:0000313" key="4">
    <source>
        <dbReference type="Proteomes" id="UP000237104"/>
    </source>
</evidence>
<dbReference type="Proteomes" id="UP000237104">
    <property type="component" value="Unassembled WGS sequence"/>
</dbReference>
<dbReference type="EMBL" id="PPXF01000011">
    <property type="protein sequence ID" value="POH71255.1"/>
    <property type="molecule type" value="Genomic_DNA"/>
</dbReference>
<dbReference type="AlphaFoldDB" id="A0A2S3ZPV9"/>
<feature type="compositionally biased region" description="Polar residues" evidence="1">
    <location>
        <begin position="59"/>
        <end position="78"/>
    </location>
</feature>
<proteinExistence type="predicted"/>
<sequence length="102" mass="10964">MNCPHDGAMLAVARRAGVEIDVCPICRGVWLDRGELDKVIALAGARSRPGRPPSLPPLQVTSSASENMDTPPVSQSKDTASRGENWLADLFKDTPPPTDRKT</sequence>
<name>A0A2S3ZPV9_9MICO</name>
<feature type="region of interest" description="Disordered" evidence="1">
    <location>
        <begin position="45"/>
        <end position="102"/>
    </location>
</feature>
<reference evidence="3 4" key="1">
    <citation type="submission" date="2018-01" db="EMBL/GenBank/DDBJ databases">
        <title>Cryobacterium sp. nov., from glaciers in China.</title>
        <authorList>
            <person name="Liu Q."/>
            <person name="Xin Y.-H."/>
        </authorList>
    </citation>
    <scope>NUCLEOTIDE SEQUENCE [LARGE SCALE GENOMIC DNA]</scope>
    <source>
        <strain evidence="3 4">TMB1-8</strain>
    </source>
</reference>
<organism evidence="3 4">
    <name type="scientific">Cryobacterium zongtaii</name>
    <dbReference type="NCBI Taxonomy" id="1259217"/>
    <lineage>
        <taxon>Bacteria</taxon>
        <taxon>Bacillati</taxon>
        <taxon>Actinomycetota</taxon>
        <taxon>Actinomycetes</taxon>
        <taxon>Micrococcales</taxon>
        <taxon>Microbacteriaceae</taxon>
        <taxon>Cryobacterium</taxon>
    </lineage>
</organism>
<evidence type="ECO:0000256" key="1">
    <source>
        <dbReference type="SAM" id="MobiDB-lite"/>
    </source>
</evidence>
<dbReference type="Pfam" id="PF13453">
    <property type="entry name" value="Zn_ribbon_TFIIB"/>
    <property type="match status" value="1"/>
</dbReference>
<accession>A0A2S3ZPV9</accession>
<evidence type="ECO:0000259" key="2">
    <source>
        <dbReference type="Pfam" id="PF13453"/>
    </source>
</evidence>
<comment type="caution">
    <text evidence="3">The sequence shown here is derived from an EMBL/GenBank/DDBJ whole genome shotgun (WGS) entry which is preliminary data.</text>
</comment>
<evidence type="ECO:0000313" key="3">
    <source>
        <dbReference type="EMBL" id="POH71255.1"/>
    </source>
</evidence>
<dbReference type="OrthoDB" id="9814037at2"/>